<dbReference type="Proteomes" id="UP000747791">
    <property type="component" value="Unassembled WGS sequence"/>
</dbReference>
<proteinExistence type="predicted"/>
<organism evidence="1 2">
    <name type="scientific">Candidatus Fonsibacter lacus</name>
    <dbReference type="NCBI Taxonomy" id="2576439"/>
    <lineage>
        <taxon>Bacteria</taxon>
        <taxon>Pseudomonadati</taxon>
        <taxon>Pseudomonadota</taxon>
        <taxon>Alphaproteobacteria</taxon>
        <taxon>Candidatus Pelagibacterales</taxon>
        <taxon>Candidatus Pelagibacterales incertae sedis</taxon>
        <taxon>Candidatus Fonsibacter</taxon>
    </lineage>
</organism>
<protein>
    <submittedName>
        <fullName evidence="1">Uncharacterized protein</fullName>
    </submittedName>
</protein>
<dbReference type="AlphaFoldDB" id="A0A966M3U0"/>
<reference evidence="1" key="1">
    <citation type="submission" date="2018-10" db="EMBL/GenBank/DDBJ databases">
        <title>Iterative Subtractive Binning of Freshwater Chronoseries Metagenomes Recovers Nearly Complete Genomes from over Four Hundred Novel Species.</title>
        <authorList>
            <person name="Rodriguez-R L.M."/>
            <person name="Tsementzi D."/>
            <person name="Luo C."/>
            <person name="Konstantinidis K.T."/>
        </authorList>
    </citation>
    <scope>NUCLEOTIDE SEQUENCE</scope>
    <source>
        <strain evidence="1">WB8_2A_004</strain>
    </source>
</reference>
<sequence length="138" mass="16074">MNTEQKAALLKSVKTIKFSDNAIEKFSLTDDDFVYTDLATQKIKFKKQIYIPFSVEKNTHLKGLKLCVFRNTITKSFVVQYWFNKKANYYVLGKFIPGVFTTKHCSEKLFELVKSHTDNGLWVVDPVQTELDKKRLIP</sequence>
<feature type="non-terminal residue" evidence="1">
    <location>
        <position position="138"/>
    </location>
</feature>
<gene>
    <name evidence="1" type="ORF">EBX74_04650</name>
</gene>
<evidence type="ECO:0000313" key="2">
    <source>
        <dbReference type="Proteomes" id="UP000747791"/>
    </source>
</evidence>
<dbReference type="EMBL" id="RGOB01000198">
    <property type="protein sequence ID" value="NCU53553.1"/>
    <property type="molecule type" value="Genomic_DNA"/>
</dbReference>
<name>A0A966M3U0_9PROT</name>
<comment type="caution">
    <text evidence="1">The sequence shown here is derived from an EMBL/GenBank/DDBJ whole genome shotgun (WGS) entry which is preliminary data.</text>
</comment>
<accession>A0A966M3U0</accession>
<evidence type="ECO:0000313" key="1">
    <source>
        <dbReference type="EMBL" id="NCU53553.1"/>
    </source>
</evidence>